<dbReference type="EMBL" id="JAIQCV010000002">
    <property type="protein sequence ID" value="KAH1122045.1"/>
    <property type="molecule type" value="Genomic_DNA"/>
</dbReference>
<sequence>MSKGSSDKVKAVVLVDSGRVAFAPKFKRPKVLTIRDFTPGCGMVTAANFGSSFNAREFLVLYVI</sequence>
<evidence type="ECO:0000313" key="2">
    <source>
        <dbReference type="Proteomes" id="UP000828251"/>
    </source>
</evidence>
<reference evidence="1 2" key="1">
    <citation type="journal article" date="2021" name="Plant Biotechnol. J.">
        <title>Multi-omics assisted identification of the key and species-specific regulatory components of drought-tolerant mechanisms in Gossypium stocksii.</title>
        <authorList>
            <person name="Yu D."/>
            <person name="Ke L."/>
            <person name="Zhang D."/>
            <person name="Wu Y."/>
            <person name="Sun Y."/>
            <person name="Mei J."/>
            <person name="Sun J."/>
            <person name="Sun Y."/>
        </authorList>
    </citation>
    <scope>NUCLEOTIDE SEQUENCE [LARGE SCALE GENOMIC DNA]</scope>
    <source>
        <strain evidence="2">cv. E1</strain>
        <tissue evidence="1">Leaf</tissue>
    </source>
</reference>
<name>A0A9D4AJ17_9ROSI</name>
<feature type="non-terminal residue" evidence="1">
    <location>
        <position position="64"/>
    </location>
</feature>
<comment type="caution">
    <text evidence="1">The sequence shown here is derived from an EMBL/GenBank/DDBJ whole genome shotgun (WGS) entry which is preliminary data.</text>
</comment>
<organism evidence="1 2">
    <name type="scientific">Gossypium stocksii</name>
    <dbReference type="NCBI Taxonomy" id="47602"/>
    <lineage>
        <taxon>Eukaryota</taxon>
        <taxon>Viridiplantae</taxon>
        <taxon>Streptophyta</taxon>
        <taxon>Embryophyta</taxon>
        <taxon>Tracheophyta</taxon>
        <taxon>Spermatophyta</taxon>
        <taxon>Magnoliopsida</taxon>
        <taxon>eudicotyledons</taxon>
        <taxon>Gunneridae</taxon>
        <taxon>Pentapetalae</taxon>
        <taxon>rosids</taxon>
        <taxon>malvids</taxon>
        <taxon>Malvales</taxon>
        <taxon>Malvaceae</taxon>
        <taxon>Malvoideae</taxon>
        <taxon>Gossypium</taxon>
    </lineage>
</organism>
<keyword evidence="2" id="KW-1185">Reference proteome</keyword>
<dbReference type="Proteomes" id="UP000828251">
    <property type="component" value="Unassembled WGS sequence"/>
</dbReference>
<accession>A0A9D4AJ17</accession>
<proteinExistence type="predicted"/>
<gene>
    <name evidence="1" type="ORF">J1N35_005205</name>
</gene>
<protein>
    <submittedName>
        <fullName evidence="1">Uncharacterized protein</fullName>
    </submittedName>
</protein>
<evidence type="ECO:0000313" key="1">
    <source>
        <dbReference type="EMBL" id="KAH1122045.1"/>
    </source>
</evidence>
<dbReference type="AlphaFoldDB" id="A0A9D4AJ17"/>